<feature type="region of interest" description="Disordered" evidence="1">
    <location>
        <begin position="24"/>
        <end position="113"/>
    </location>
</feature>
<dbReference type="Proteomes" id="UP000008694">
    <property type="component" value="Unassembled WGS sequence"/>
</dbReference>
<dbReference type="AlphaFoldDB" id="D7MQR7"/>
<evidence type="ECO:0000313" key="3">
    <source>
        <dbReference type="Proteomes" id="UP000008694"/>
    </source>
</evidence>
<dbReference type="HOGENOM" id="CLU_1984614_0_0_1"/>
<evidence type="ECO:0000256" key="1">
    <source>
        <dbReference type="SAM" id="MobiDB-lite"/>
    </source>
</evidence>
<evidence type="ECO:0000313" key="2">
    <source>
        <dbReference type="EMBL" id="EFH39973.1"/>
    </source>
</evidence>
<organism evidence="3">
    <name type="scientific">Arabidopsis lyrata subsp. lyrata</name>
    <name type="common">Lyre-leaved rock-cress</name>
    <dbReference type="NCBI Taxonomy" id="81972"/>
    <lineage>
        <taxon>Eukaryota</taxon>
        <taxon>Viridiplantae</taxon>
        <taxon>Streptophyta</taxon>
        <taxon>Embryophyta</taxon>
        <taxon>Tracheophyta</taxon>
        <taxon>Spermatophyta</taxon>
        <taxon>Magnoliopsida</taxon>
        <taxon>eudicotyledons</taxon>
        <taxon>Gunneridae</taxon>
        <taxon>Pentapetalae</taxon>
        <taxon>rosids</taxon>
        <taxon>malvids</taxon>
        <taxon>Brassicales</taxon>
        <taxon>Brassicaceae</taxon>
        <taxon>Camelineae</taxon>
        <taxon>Arabidopsis</taxon>
    </lineage>
</organism>
<gene>
    <name evidence="2" type="ORF">ARALYDRAFT_356819</name>
</gene>
<feature type="compositionally biased region" description="Basic and acidic residues" evidence="1">
    <location>
        <begin position="58"/>
        <end position="78"/>
    </location>
</feature>
<protein>
    <submittedName>
        <fullName evidence="2">Predicted protein</fullName>
    </submittedName>
</protein>
<dbReference type="EMBL" id="GL348720">
    <property type="protein sequence ID" value="EFH39973.1"/>
    <property type="molecule type" value="Genomic_DNA"/>
</dbReference>
<name>D7MQR7_ARALL</name>
<dbReference type="Gramene" id="fgenesh1_pg.C_scaffold_8000606">
    <property type="protein sequence ID" value="fgenesh1_pg.C_scaffold_8000606"/>
    <property type="gene ID" value="fgenesh1_pg.C_scaffold_8000606"/>
</dbReference>
<accession>D7MQR7</accession>
<proteinExistence type="predicted"/>
<keyword evidence="3" id="KW-1185">Reference proteome</keyword>
<sequence>MAKELKSRNLNRIPIKLVTMKQAVEKQNKQMKGELQPWENNPAKPRNKSDTGNLSGEGRGRGEKEAGAVREQPHEPKVQIRRNQSLQQRRGIEARDYKQRRRSLSEQNGGLAEEIRTLKLLSSVEE</sequence>
<reference evidence="3" key="1">
    <citation type="journal article" date="2011" name="Nat. Genet.">
        <title>The Arabidopsis lyrata genome sequence and the basis of rapid genome size change.</title>
        <authorList>
            <person name="Hu T.T."/>
            <person name="Pattyn P."/>
            <person name="Bakker E.G."/>
            <person name="Cao J."/>
            <person name="Cheng J.-F."/>
            <person name="Clark R.M."/>
            <person name="Fahlgren N."/>
            <person name="Fawcett J.A."/>
            <person name="Grimwood J."/>
            <person name="Gundlach H."/>
            <person name="Haberer G."/>
            <person name="Hollister J.D."/>
            <person name="Ossowski S."/>
            <person name="Ottilar R.P."/>
            <person name="Salamov A.A."/>
            <person name="Schneeberger K."/>
            <person name="Spannagl M."/>
            <person name="Wang X."/>
            <person name="Yang L."/>
            <person name="Nasrallah M.E."/>
            <person name="Bergelson J."/>
            <person name="Carrington J.C."/>
            <person name="Gaut B.S."/>
            <person name="Schmutz J."/>
            <person name="Mayer K.F.X."/>
            <person name="Van de Peer Y."/>
            <person name="Grigoriev I.V."/>
            <person name="Nordborg M."/>
            <person name="Weigel D."/>
            <person name="Guo Y.-L."/>
        </authorList>
    </citation>
    <scope>NUCLEOTIDE SEQUENCE [LARGE SCALE GENOMIC DNA]</scope>
    <source>
        <strain evidence="3">cv. MN47</strain>
    </source>
</reference>